<dbReference type="PANTHER" id="PTHR33603">
    <property type="entry name" value="METHYLTRANSFERASE"/>
    <property type="match status" value="1"/>
</dbReference>
<evidence type="ECO:0000256" key="1">
    <source>
        <dbReference type="ARBA" id="ARBA00022603"/>
    </source>
</evidence>
<keyword evidence="5" id="KW-0698">rRNA processing</keyword>
<dbReference type="Proteomes" id="UP000256763">
    <property type="component" value="Unassembled WGS sequence"/>
</dbReference>
<dbReference type="Pfam" id="PF02590">
    <property type="entry name" value="SPOUT_MTase"/>
    <property type="match status" value="1"/>
</dbReference>
<dbReference type="PIRSF" id="PIRSF004505">
    <property type="entry name" value="MT_bac"/>
    <property type="match status" value="1"/>
</dbReference>
<dbReference type="EMBL" id="NFZW01000006">
    <property type="protein sequence ID" value="RFA37853.1"/>
    <property type="molecule type" value="Genomic_DNA"/>
</dbReference>
<dbReference type="HAMAP" id="MF_00658">
    <property type="entry name" value="23SrRNA_methyltr_H"/>
    <property type="match status" value="1"/>
</dbReference>
<evidence type="ECO:0000256" key="2">
    <source>
        <dbReference type="ARBA" id="ARBA00022679"/>
    </source>
</evidence>
<dbReference type="CDD" id="cd18081">
    <property type="entry name" value="RlmH-like"/>
    <property type="match status" value="1"/>
</dbReference>
<dbReference type="OrthoDB" id="9806643at2"/>
<keyword evidence="1 5" id="KW-0489">Methyltransferase</keyword>
<organism evidence="6 7">
    <name type="scientific">Alkalilimnicola ehrlichii</name>
    <dbReference type="NCBI Taxonomy" id="351052"/>
    <lineage>
        <taxon>Bacteria</taxon>
        <taxon>Pseudomonadati</taxon>
        <taxon>Pseudomonadota</taxon>
        <taxon>Gammaproteobacteria</taxon>
        <taxon>Chromatiales</taxon>
        <taxon>Ectothiorhodospiraceae</taxon>
        <taxon>Alkalilimnicola</taxon>
    </lineage>
</organism>
<dbReference type="EC" id="2.1.1.177" evidence="5"/>
<dbReference type="InterPro" id="IPR029028">
    <property type="entry name" value="Alpha/beta_knot_MTases"/>
</dbReference>
<evidence type="ECO:0000256" key="5">
    <source>
        <dbReference type="HAMAP-Rule" id="MF_00658"/>
    </source>
</evidence>
<evidence type="ECO:0000313" key="7">
    <source>
        <dbReference type="Proteomes" id="UP000256763"/>
    </source>
</evidence>
<dbReference type="RefSeq" id="WP_116301561.1">
    <property type="nucleotide sequence ID" value="NZ_NFZV01000005.1"/>
</dbReference>
<feature type="binding site" evidence="5">
    <location>
        <begin position="123"/>
        <end position="128"/>
    </location>
    <ligand>
        <name>S-adenosyl-L-methionine</name>
        <dbReference type="ChEBI" id="CHEBI:59789"/>
    </ligand>
</feature>
<dbReference type="GO" id="GO:0070038">
    <property type="term" value="F:rRNA (pseudouridine-N3-)-methyltransferase activity"/>
    <property type="evidence" value="ECO:0007669"/>
    <property type="project" value="UniProtKB-UniRule"/>
</dbReference>
<gene>
    <name evidence="5" type="primary">rlmH</name>
    <name evidence="6" type="ORF">CAL65_07920</name>
</gene>
<comment type="function">
    <text evidence="5">Specifically methylates the pseudouridine at position 1915 (m3Psi1915) in 23S rRNA.</text>
</comment>
<dbReference type="InterPro" id="IPR029026">
    <property type="entry name" value="tRNA_m1G_MTases_N"/>
</dbReference>
<dbReference type="Gene3D" id="3.40.1280.10">
    <property type="match status" value="1"/>
</dbReference>
<comment type="subcellular location">
    <subcellularLocation>
        <location evidence="5">Cytoplasm</location>
    </subcellularLocation>
</comment>
<dbReference type="PANTHER" id="PTHR33603:SF1">
    <property type="entry name" value="RIBOSOMAL RNA LARGE SUBUNIT METHYLTRANSFERASE H"/>
    <property type="match status" value="1"/>
</dbReference>
<dbReference type="AlphaFoldDB" id="A0A3E0X0B5"/>
<feature type="binding site" evidence="5">
    <location>
        <position position="104"/>
    </location>
    <ligand>
        <name>S-adenosyl-L-methionine</name>
        <dbReference type="ChEBI" id="CHEBI:59789"/>
    </ligand>
</feature>
<name>A0A3E0X0B5_9GAMM</name>
<comment type="similarity">
    <text evidence="4 5">Belongs to the RNA methyltransferase RlmH family.</text>
</comment>
<keyword evidence="2 5" id="KW-0808">Transferase</keyword>
<keyword evidence="7" id="KW-1185">Reference proteome</keyword>
<accession>A0A3E0X0B5</accession>
<dbReference type="InterPro" id="IPR003742">
    <property type="entry name" value="RlmH-like"/>
</dbReference>
<reference evidence="7" key="1">
    <citation type="submission" date="2017-05" db="EMBL/GenBank/DDBJ databases">
        <authorList>
            <person name="Sharma S."/>
            <person name="Sidhu C."/>
            <person name="Pinnaka A.K."/>
        </authorList>
    </citation>
    <scope>NUCLEOTIDE SEQUENCE [LARGE SCALE GENOMIC DNA]</scope>
    <source>
        <strain evidence="7">AK93</strain>
    </source>
</reference>
<feature type="binding site" evidence="5">
    <location>
        <position position="73"/>
    </location>
    <ligand>
        <name>S-adenosyl-L-methionine</name>
        <dbReference type="ChEBI" id="CHEBI:59789"/>
    </ligand>
</feature>
<evidence type="ECO:0000256" key="3">
    <source>
        <dbReference type="ARBA" id="ARBA00022691"/>
    </source>
</evidence>
<proteinExistence type="inferred from homology"/>
<keyword evidence="3 5" id="KW-0949">S-adenosyl-L-methionine</keyword>
<evidence type="ECO:0000256" key="4">
    <source>
        <dbReference type="ARBA" id="ARBA00038303"/>
    </source>
</evidence>
<dbReference type="NCBIfam" id="TIGR00246">
    <property type="entry name" value="tRNA_RlmH_YbeA"/>
    <property type="match status" value="1"/>
</dbReference>
<dbReference type="GO" id="GO:0005737">
    <property type="term" value="C:cytoplasm"/>
    <property type="evidence" value="ECO:0007669"/>
    <property type="project" value="UniProtKB-SubCell"/>
</dbReference>
<sequence length="155" mass="17651">MRMSVLSTGGRMPSWVSEGWQEYANRMPPNLPLQLVELSLAPRSKQGSTVKAQAQESQRMLKAIPSPAHVVALDPKGRSLTTEQMAERMEHWLQDGKEVVFLIGGPEGLSDECRARADEMWSLSKLTFPHMMVRVLLAEQLYRAWTIIQNHPYHR</sequence>
<dbReference type="SUPFAM" id="SSF75217">
    <property type="entry name" value="alpha/beta knot"/>
    <property type="match status" value="1"/>
</dbReference>
<keyword evidence="5" id="KW-0963">Cytoplasm</keyword>
<dbReference type="NCBIfam" id="NF000986">
    <property type="entry name" value="PRK00103.1-4"/>
    <property type="match status" value="1"/>
</dbReference>
<protein>
    <recommendedName>
        <fullName evidence="5">Ribosomal RNA large subunit methyltransferase H</fullName>
        <ecNumber evidence="5">2.1.1.177</ecNumber>
    </recommendedName>
    <alternativeName>
        <fullName evidence="5">23S rRNA (pseudouridine1915-N3)-methyltransferase</fullName>
    </alternativeName>
    <alternativeName>
        <fullName evidence="5">23S rRNA m3Psi1915 methyltransferase</fullName>
    </alternativeName>
    <alternativeName>
        <fullName evidence="5">rRNA (pseudouridine-N3-)-methyltransferase RlmH</fullName>
    </alternativeName>
</protein>
<comment type="caution">
    <text evidence="6">The sequence shown here is derived from an EMBL/GenBank/DDBJ whole genome shotgun (WGS) entry which is preliminary data.</text>
</comment>
<comment type="subunit">
    <text evidence="5">Homodimer.</text>
</comment>
<evidence type="ECO:0000313" key="6">
    <source>
        <dbReference type="EMBL" id="RFA37853.1"/>
    </source>
</evidence>
<comment type="catalytic activity">
    <reaction evidence="5">
        <text>pseudouridine(1915) in 23S rRNA + S-adenosyl-L-methionine = N(3)-methylpseudouridine(1915) in 23S rRNA + S-adenosyl-L-homocysteine + H(+)</text>
        <dbReference type="Rhea" id="RHEA:42752"/>
        <dbReference type="Rhea" id="RHEA-COMP:10221"/>
        <dbReference type="Rhea" id="RHEA-COMP:10222"/>
        <dbReference type="ChEBI" id="CHEBI:15378"/>
        <dbReference type="ChEBI" id="CHEBI:57856"/>
        <dbReference type="ChEBI" id="CHEBI:59789"/>
        <dbReference type="ChEBI" id="CHEBI:65314"/>
        <dbReference type="ChEBI" id="CHEBI:74486"/>
        <dbReference type="EC" id="2.1.1.177"/>
    </reaction>
</comment>